<dbReference type="InterPro" id="IPR045057">
    <property type="entry name" value="Gcn5-rel_NAT"/>
</dbReference>
<dbReference type="AlphaFoldDB" id="A0A3L7AC00"/>
<dbReference type="Gene3D" id="3.40.630.30">
    <property type="match status" value="1"/>
</dbReference>
<proteinExistence type="predicted"/>
<dbReference type="SUPFAM" id="SSF55729">
    <property type="entry name" value="Acyl-CoA N-acyltransferases (Nat)"/>
    <property type="match status" value="1"/>
</dbReference>
<gene>
    <name evidence="2" type="ORF">D9V32_01415</name>
</gene>
<dbReference type="InterPro" id="IPR016181">
    <property type="entry name" value="Acyl_CoA_acyltransferase"/>
</dbReference>
<evidence type="ECO:0000259" key="1">
    <source>
        <dbReference type="PROSITE" id="PS51729"/>
    </source>
</evidence>
<dbReference type="CDD" id="cd04301">
    <property type="entry name" value="NAT_SF"/>
    <property type="match status" value="1"/>
</dbReference>
<dbReference type="EMBL" id="RCUX01000001">
    <property type="protein sequence ID" value="RLP78016.1"/>
    <property type="molecule type" value="Genomic_DNA"/>
</dbReference>
<organism evidence="2 3">
    <name type="scientific">Mycetocola tolaasinivorans</name>
    <dbReference type="NCBI Taxonomy" id="76635"/>
    <lineage>
        <taxon>Bacteria</taxon>
        <taxon>Bacillati</taxon>
        <taxon>Actinomycetota</taxon>
        <taxon>Actinomycetes</taxon>
        <taxon>Micrococcales</taxon>
        <taxon>Microbacteriaceae</taxon>
        <taxon>Mycetocola</taxon>
    </lineage>
</organism>
<evidence type="ECO:0000313" key="3">
    <source>
        <dbReference type="Proteomes" id="UP000272503"/>
    </source>
</evidence>
<dbReference type="PANTHER" id="PTHR31435:SF9">
    <property type="entry name" value="PROTEIN NATD1"/>
    <property type="match status" value="1"/>
</dbReference>
<dbReference type="PROSITE" id="PS51729">
    <property type="entry name" value="GNAT_YJDJ"/>
    <property type="match status" value="1"/>
</dbReference>
<dbReference type="Proteomes" id="UP000272503">
    <property type="component" value="Unassembled WGS sequence"/>
</dbReference>
<name>A0A3L7AC00_9MICO</name>
<comment type="caution">
    <text evidence="2">The sequence shown here is derived from an EMBL/GenBank/DDBJ whole genome shotgun (WGS) entry which is preliminary data.</text>
</comment>
<dbReference type="GO" id="GO:0016740">
    <property type="term" value="F:transferase activity"/>
    <property type="evidence" value="ECO:0007669"/>
    <property type="project" value="UniProtKB-KW"/>
</dbReference>
<keyword evidence="2" id="KW-0808">Transferase</keyword>
<protein>
    <submittedName>
        <fullName evidence="2">N-acetyltransferase</fullName>
    </submittedName>
</protein>
<sequence>MDITRSQEHSRYELREDGDIHATLAYTERDALTYLTYSYTDPSQRGRGLAATLVEHAVQAISADPTHRIIPTCGYVRGWFAEHPEYRHLLADSSED</sequence>
<keyword evidence="3" id="KW-1185">Reference proteome</keyword>
<evidence type="ECO:0000313" key="2">
    <source>
        <dbReference type="EMBL" id="RLP78016.1"/>
    </source>
</evidence>
<dbReference type="PANTHER" id="PTHR31435">
    <property type="entry name" value="PROTEIN NATD1"/>
    <property type="match status" value="1"/>
</dbReference>
<dbReference type="RefSeq" id="WP_121647108.1">
    <property type="nucleotide sequence ID" value="NZ_RCUX01000001.1"/>
</dbReference>
<dbReference type="OrthoDB" id="5405911at2"/>
<dbReference type="Pfam" id="PF14542">
    <property type="entry name" value="Acetyltransf_CG"/>
    <property type="match status" value="1"/>
</dbReference>
<dbReference type="InterPro" id="IPR031165">
    <property type="entry name" value="GNAT_YJDJ"/>
</dbReference>
<accession>A0A3L7AC00</accession>
<feature type="domain" description="N-acetyltransferase" evidence="1">
    <location>
        <begin position="4"/>
        <end position="91"/>
    </location>
</feature>
<reference evidence="2 3" key="1">
    <citation type="submission" date="2018-10" db="EMBL/GenBank/DDBJ databases">
        <authorList>
            <person name="Li J."/>
        </authorList>
    </citation>
    <scope>NUCLEOTIDE SEQUENCE [LARGE SCALE GENOMIC DNA]</scope>
    <source>
        <strain evidence="2 3">IF 016277</strain>
    </source>
</reference>